<feature type="region of interest" description="Disordered" evidence="3">
    <location>
        <begin position="1882"/>
        <end position="1904"/>
    </location>
</feature>
<evidence type="ECO:0000256" key="3">
    <source>
        <dbReference type="SAM" id="MobiDB-lite"/>
    </source>
</evidence>
<feature type="repeat" description="RCC1" evidence="2">
    <location>
        <begin position="1740"/>
        <end position="1791"/>
    </location>
</feature>
<dbReference type="Gene3D" id="2.130.10.30">
    <property type="entry name" value="Regulator of chromosome condensation 1/beta-lactamase-inhibitor protein II"/>
    <property type="match status" value="2"/>
</dbReference>
<dbReference type="PRINTS" id="PR00633">
    <property type="entry name" value="RCCNDNSATION"/>
</dbReference>
<keyword evidence="5" id="KW-1185">Reference proteome</keyword>
<feature type="compositionally biased region" description="Polar residues" evidence="3">
    <location>
        <begin position="2013"/>
        <end position="2029"/>
    </location>
</feature>
<dbReference type="Pfam" id="PF00415">
    <property type="entry name" value="RCC1"/>
    <property type="match status" value="3"/>
</dbReference>
<dbReference type="SUPFAM" id="SSF50985">
    <property type="entry name" value="RCC1/BLIP-II"/>
    <property type="match status" value="1"/>
</dbReference>
<feature type="compositionally biased region" description="Polar residues" evidence="3">
    <location>
        <begin position="1889"/>
        <end position="1904"/>
    </location>
</feature>
<organism evidence="4 5">
    <name type="scientific">Ceratitis capitata</name>
    <name type="common">Mediterranean fruit fly</name>
    <name type="synonym">Tephritis capitata</name>
    <dbReference type="NCBI Taxonomy" id="7213"/>
    <lineage>
        <taxon>Eukaryota</taxon>
        <taxon>Metazoa</taxon>
        <taxon>Ecdysozoa</taxon>
        <taxon>Arthropoda</taxon>
        <taxon>Hexapoda</taxon>
        <taxon>Insecta</taxon>
        <taxon>Pterygota</taxon>
        <taxon>Neoptera</taxon>
        <taxon>Endopterygota</taxon>
        <taxon>Diptera</taxon>
        <taxon>Brachycera</taxon>
        <taxon>Muscomorpha</taxon>
        <taxon>Tephritoidea</taxon>
        <taxon>Tephritidae</taxon>
        <taxon>Ceratitis</taxon>
        <taxon>Ceratitis</taxon>
    </lineage>
</organism>
<dbReference type="InterPro" id="IPR000408">
    <property type="entry name" value="Reg_chr_condens"/>
</dbReference>
<dbReference type="OrthoDB" id="16281at2759"/>
<proteinExistence type="predicted"/>
<reference evidence="4" key="1">
    <citation type="submission" date="2020-11" db="EMBL/GenBank/DDBJ databases">
        <authorList>
            <person name="Whitehead M."/>
        </authorList>
    </citation>
    <scope>NUCLEOTIDE SEQUENCE</scope>
    <source>
        <strain evidence="4">EGII</strain>
    </source>
</reference>
<accession>A0A811U5A0</accession>
<keyword evidence="1" id="KW-0677">Repeat</keyword>
<comment type="caution">
    <text evidence="4">The sequence shown here is derived from an EMBL/GenBank/DDBJ whole genome shotgun (WGS) entry which is preliminary data.</text>
</comment>
<sequence length="2236" mass="248061">MTALLQNLEIFELRPLITNLNCKLSTASEYDARKQLLCLVSEENDIVLRYTSEGGQEVLKLISWFRRTNRVIHDVCFDPSGTWLLVLCFDNTLHIVPALAVVDKTFMEPSNSTHPPQQPYCTTQITSYIIPFVGPHECPNSKKCPNQATHNETASKQAPLIPSAVIEEKEEGVCNDDAEVEKIVDEIENAQETENISNSRESVAQASKLLVEVEVNIEPKQPVNVNLDAYSHDMPASMLAPTSPPNIIEDKTGNAQVMATSFMASITCPYPLAVVWWQTFDGVNRAVIGYSDGSVCFVGLSPNCPFVASTAIDTGSVVKLIICKDSTFDSVMLLITSSLKQQFKLLLEQKAIKYIYPGEISPGAVHGRDSDWQIVMPLKTQSNCSDPASDSSMVEEDVFLRNDELPSTSTAAPNVGNIAQPSHLLKRSMLLQGTHTSISKAAGSTAATQPPPPPYTVAINRHLDTAPTTSTAALNGNSAGLTNSSGSTITSSTSATVNHTGSSTGVRFTQQQLPELDDANARAGLLPAARARLASLKSLGTKKLNAIKMRLSDNRQKLEDYMPENTLGNFAIMDSPSLTPEVLNNTSGSFYTIQNLRSTYLLSALHSHTNSLTVHSIDINLKPLFLYKIPKNCFDILISSNLLYTIQYVDLNGVTSKECIELQNIEKNTEKEDRDTDAEKEEHYAEKLTNVSDYSEDNDTLLGGDLNAAGSYSADTSATTSVPSSSDSLSACNAINAVGVISSAMASLRTGEEDHFDSSSQLSIFRFENETVLNLYQMATYRSNEPSEIISKEEKAKAFDYKDIRSPMDYVQFYENVDAQEEYSLRQMEIMKLEFPKINYDPCYVVTNKNVYYIQLKKEPFAIFLDSALAGEWTQCREFCNTFDLAYEECIEFAGDYLLRRKKVTQALITYNTARIKPIRTALKLAMFGQTCALMHLCAMALKTTYLLKSKYFSSPIIKTLLQDITYRHSEDVRTILPLMPNANHSTVINEGVSASDYTYGVDDSLSNLQMSPSSQFHLANLLLITLAERAVNDKNYLPLWNFLVTNTKYHTNMTSIVLCQSGLFSSALILAKTRGVCIDTFLALTSVVGQEFGWYTEMNVCLYNLSEPMFAETITYLPQVAFDYFTFIQEKLPNVRYCVLKRLEHQLNPFSAVLRPIVSHTSSGHIEISTNDNKTFLFEFCKNLIETYLAVLIHMESQRSKSEHITNALSTFRITYEDNQFAIETSRFKPISAGCAHCACVVDGVAYFWGSNGVPCNYSVNKSSDPPEPAHTVKSLDLLSQLNLEVHTVKCGRQHTLVLTNNGLYAFGNNNLLQLGIGRDMQVSLQPMLVRAFDGKNITIIEAGQYHNAAVADGLLYTWGWGIYGQLGHGNCESVAEPKVIAFFKTKKILQVSLGHAHSLVLCQAANNLNATELFVFGSNHFGQLGIGSGSSSGEGHINISSDDEMHCASQVKSLVPIKLFVCTERIRLIHTKFFSNLAVDENGCMYTWGSSPQALRLANQIKRRANAKLKMEEHQRREMSKRFEATLASDTTTTPIESPASRSAYAEAPKSIAAEVAKSILTDTINENVLPSTLETHKQTDKETSVSEENTHKELELVDVLASSVIAEPEVDGNEMKVMDVKEMVVEEITTAATEITIQLVDDVVEELVGDVKPMMTQPLKLKPAAVQESTAAAIKNVEAQQQSAATATAAATATVTNAEVDPCEHMTPHLVDTTEIAGQIMQISSGLFHFALISSTCTLYTWGKNLEHQLGTGDKERRAVNKPSPVDCVDRPIYVDCGADFTVVMNADYMVKAFGGNANGQCGRDLGPSIDKMKQRVVCLPATKRLMRFESQCVDVPVEINLPRPRIRLETDPVRYLKCIPKYQIQFMQEAGINFDNAATNFERPSPSNQYKSTTQADSSENVVTGQDSDEMISSLENLSNNEVNDGCSLNFSLLPSSEAGGVINAATAVGNAVSDDAQHSVVVDDITPDDHSYARLPVTDNSDISCAPTGQQTPLVTKQNVNNHELTPTGQAAGGSQSTLTSNAPNDGDGTLEDDMNLQQLRQYIHYCLYVFHGLYNPDKVCDFSRERLEYRIRTLMLNFKFVDAFVLCLPNCDSAQKALKIFAYFSKDTGFVPLRRQDVKYLIYYLLKHFIAQKFDMLECERFFMGDLNYYLLELSYVMFFNNNNSMLERSLNEKFKSYFAQEEAQQQLNQNQNEDEQMQHKLEDTDVIFDSLSVKFKTIICQRLMQHCNN</sequence>
<feature type="repeat" description="RCC1" evidence="2">
    <location>
        <begin position="1303"/>
        <end position="1355"/>
    </location>
</feature>
<dbReference type="SUPFAM" id="SSF75011">
    <property type="entry name" value="3-carboxy-cis,cis-mucoante lactonizing enzyme"/>
    <property type="match status" value="1"/>
</dbReference>
<feature type="repeat" description="RCC1" evidence="2">
    <location>
        <begin position="1245"/>
        <end position="1303"/>
    </location>
</feature>
<dbReference type="InterPro" id="IPR051210">
    <property type="entry name" value="Ub_ligase/GEF_domain"/>
</dbReference>
<dbReference type="PROSITE" id="PS50012">
    <property type="entry name" value="RCC1_3"/>
    <property type="match status" value="4"/>
</dbReference>
<feature type="region of interest" description="Disordered" evidence="3">
    <location>
        <begin position="2013"/>
        <end position="2037"/>
    </location>
</feature>
<dbReference type="InterPro" id="IPR009091">
    <property type="entry name" value="RCC1/BLIP-II"/>
</dbReference>
<dbReference type="Proteomes" id="UP000606786">
    <property type="component" value="Unassembled WGS sequence"/>
</dbReference>
<dbReference type="PANTHER" id="PTHR22870">
    <property type="entry name" value="REGULATOR OF CHROMOSOME CONDENSATION"/>
    <property type="match status" value="1"/>
</dbReference>
<protein>
    <submittedName>
        <fullName evidence="4">(Mediterranean fruit fly) hypothetical protein</fullName>
    </submittedName>
</protein>
<gene>
    <name evidence="4" type="ORF">CCAP1982_LOCUS2192</name>
</gene>
<evidence type="ECO:0000256" key="1">
    <source>
        <dbReference type="ARBA" id="ARBA00022737"/>
    </source>
</evidence>
<dbReference type="EMBL" id="CAJHJT010000001">
    <property type="protein sequence ID" value="CAD6993376.1"/>
    <property type="molecule type" value="Genomic_DNA"/>
</dbReference>
<evidence type="ECO:0000313" key="4">
    <source>
        <dbReference type="EMBL" id="CAD6993376.1"/>
    </source>
</evidence>
<evidence type="ECO:0000256" key="2">
    <source>
        <dbReference type="PROSITE-ProRule" id="PRU00235"/>
    </source>
</evidence>
<evidence type="ECO:0000313" key="5">
    <source>
        <dbReference type="Proteomes" id="UP000606786"/>
    </source>
</evidence>
<name>A0A811U5A0_CERCA</name>
<feature type="repeat" description="RCC1" evidence="2">
    <location>
        <begin position="1355"/>
        <end position="1406"/>
    </location>
</feature>
<dbReference type="PANTHER" id="PTHR22870:SF388">
    <property type="entry name" value="CLARET, ISOFORM A"/>
    <property type="match status" value="1"/>
</dbReference>